<organism evidence="1 2">
    <name type="scientific">Pandoraea norimbergensis</name>
    <dbReference type="NCBI Taxonomy" id="93219"/>
    <lineage>
        <taxon>Bacteria</taxon>
        <taxon>Pseudomonadati</taxon>
        <taxon>Pseudomonadota</taxon>
        <taxon>Betaproteobacteria</taxon>
        <taxon>Burkholderiales</taxon>
        <taxon>Burkholderiaceae</taxon>
        <taxon>Pandoraea</taxon>
    </lineage>
</organism>
<protein>
    <submittedName>
        <fullName evidence="1">Uncharacterized protein</fullName>
    </submittedName>
</protein>
<proteinExistence type="predicted"/>
<dbReference type="EMBL" id="CP013480">
    <property type="protein sequence ID" value="ALS60144.1"/>
    <property type="molecule type" value="Genomic_DNA"/>
</dbReference>
<gene>
    <name evidence="1" type="ORF">AT302_10585</name>
</gene>
<sequence length="74" mass="8371">MRIIHIRPKAEFSGAQEICSYCPGFPLNPQNLHLFEVPLLSIIVDRCGLPIPIVNQFLTHIALRSRSVLIFTKS</sequence>
<evidence type="ECO:0000313" key="1">
    <source>
        <dbReference type="EMBL" id="ALS60144.1"/>
    </source>
</evidence>
<reference evidence="2" key="1">
    <citation type="submission" date="2015-12" db="EMBL/GenBank/DDBJ databases">
        <title>Complete genome sequence of Pandoraea norimbergensis DSM 11628.</title>
        <authorList>
            <person name="Ee R."/>
            <person name="Lim Y.-L."/>
            <person name="Yong D."/>
            <person name="Yin W.-F."/>
            <person name="Chan K.-G."/>
        </authorList>
    </citation>
    <scope>NUCLEOTIDE SEQUENCE [LARGE SCALE GENOMIC DNA]</scope>
    <source>
        <strain evidence="2">DSM 11628</strain>
    </source>
</reference>
<name>A0ABM5WIG4_9BURK</name>
<keyword evidence="2" id="KW-1185">Reference proteome</keyword>
<evidence type="ECO:0000313" key="2">
    <source>
        <dbReference type="Proteomes" id="UP000060277"/>
    </source>
</evidence>
<accession>A0ABM5WIG4</accession>
<dbReference type="Proteomes" id="UP000060277">
    <property type="component" value="Chromosome"/>
</dbReference>